<keyword evidence="5 10" id="KW-0805">Transcription regulation</keyword>
<dbReference type="Pfam" id="PF00505">
    <property type="entry name" value="HMG_box"/>
    <property type="match status" value="1"/>
</dbReference>
<dbReference type="Gene3D" id="2.30.29.220">
    <property type="entry name" value="Structure-specific recognition protein (SSRP1)"/>
    <property type="match status" value="1"/>
</dbReference>
<comment type="caution">
    <text evidence="13">The sequence shown here is derived from an EMBL/GenBank/DDBJ whole genome shotgun (WGS) entry which is preliminary data.</text>
</comment>
<keyword evidence="2 10" id="KW-0158">Chromosome</keyword>
<feature type="DNA-binding region" description="HMG box" evidence="9">
    <location>
        <begin position="543"/>
        <end position="609"/>
    </location>
</feature>
<dbReference type="Pfam" id="PF08512">
    <property type="entry name" value="Rttp106-like_middle"/>
    <property type="match status" value="1"/>
</dbReference>
<feature type="compositionally biased region" description="Basic residues" evidence="11">
    <location>
        <begin position="514"/>
        <end position="535"/>
    </location>
</feature>
<dbReference type="InterPro" id="IPR035417">
    <property type="entry name" value="SSRP1/POB3_N"/>
</dbReference>
<keyword evidence="9" id="KW-0238">DNA-binding</keyword>
<dbReference type="InterPro" id="IPR024954">
    <property type="entry name" value="SSRP1_DD"/>
</dbReference>
<dbReference type="InterPro" id="IPR013719">
    <property type="entry name" value="RTT106/SPT16-like_middle_dom"/>
</dbReference>
<dbReference type="InterPro" id="IPR011993">
    <property type="entry name" value="PH-like_dom_sf"/>
</dbReference>
<evidence type="ECO:0000256" key="9">
    <source>
        <dbReference type="PROSITE-ProRule" id="PRU00267"/>
    </source>
</evidence>
<reference evidence="13 14" key="1">
    <citation type="submission" date="2023-09" db="EMBL/GenBank/DDBJ databases">
        <title>Genomes of two closely related lineages of the louse Polyplax serrata with different host specificities.</title>
        <authorList>
            <person name="Martinu J."/>
            <person name="Tarabai H."/>
            <person name="Stefka J."/>
            <person name="Hypsa V."/>
        </authorList>
    </citation>
    <scope>NUCLEOTIDE SEQUENCE [LARGE SCALE GENOMIC DNA]</scope>
    <source>
        <strain evidence="13">98ZLc_SE</strain>
    </source>
</reference>
<evidence type="ECO:0000256" key="1">
    <source>
        <dbReference type="ARBA" id="ARBA00010060"/>
    </source>
</evidence>
<dbReference type="SUPFAM" id="SSF47095">
    <property type="entry name" value="HMG-box"/>
    <property type="match status" value="1"/>
</dbReference>
<dbReference type="Gene3D" id="1.10.30.10">
    <property type="entry name" value="High mobility group box domain"/>
    <property type="match status" value="1"/>
</dbReference>
<dbReference type="CDD" id="cd13231">
    <property type="entry name" value="PH2_SSRP1-like"/>
    <property type="match status" value="1"/>
</dbReference>
<keyword evidence="4 10" id="KW-0227">DNA damage</keyword>
<evidence type="ECO:0000256" key="2">
    <source>
        <dbReference type="ARBA" id="ARBA00022454"/>
    </source>
</evidence>
<comment type="similarity">
    <text evidence="1 10">Belongs to the SSRP1 family.</text>
</comment>
<sequence length="743" mass="84564">MDVLEYNDISAENKGAMTPGRLKLTDQYIIFKNNKTGKVEQIGGGDIDTIHWQKFVGTCGLRLFLKNGTLHRFRGFKEGEQTKLAHFFSSNYKKEMTEKELSLKGWNWGTAKFSGSILNFEVGHHTAFEIPLNYVSQCTTGKNEVTVEFHQNDDAPVNLMEMRFHIPSSEIQGEDPVDAFYQNVMSKASVINVSGDALAIFREIQCLTPRGRYDIKVFNSFFQLHGKTFDYKIPASTVLRLFLLPHHDKRQIFFVVSLDPPIKQGQTRYHFLVCLFPQGEDEISIELPYSEEELKEKFEGKLEKEMKGQTYEVLANLMKTIVGRKLTVPSFTGKTDTPAIACSYKAAAGYLYPMERGFIYVHKPPFYIRFEEIASVNFARSGGSTRSFDFEVELKNGVIHTFSSIEKDEYEKMFDFIASKKLIVKNRGKTDKPNYNDDLIDSDQENDAYLVRVKREAEERDENGDGESNDEESTDEDFNPNQEESDVAEEYDSNAPTTDSDDEGGSDASSKEKKEKKHKKAKTVSEKPRKKKKEKKVKDSNAPKRPQSAYFIWMSENREKLKEEYPSLSMTELAKKAGEVWRELKDKTEWNERAKKAKADYEVALKKFKESGGENDGEKAKSNKKVKGSSSPSKAVPSGGFKSKEYLSDSDSSTDGEKKKTAKKEEGESDKQKKQSDRTKSEKDLDKGKKRKASDDESQGKRKKISKKNESDVDDNEDDDDYPEEPEESTPPTTEESEESGSD</sequence>
<evidence type="ECO:0000256" key="4">
    <source>
        <dbReference type="ARBA" id="ARBA00022763"/>
    </source>
</evidence>
<dbReference type="InterPro" id="IPR036910">
    <property type="entry name" value="HMG_box_dom_sf"/>
</dbReference>
<evidence type="ECO:0000313" key="13">
    <source>
        <dbReference type="EMBL" id="KAK6626493.1"/>
    </source>
</evidence>
<gene>
    <name evidence="13" type="ORF">RUM44_008966</name>
</gene>
<evidence type="ECO:0000256" key="11">
    <source>
        <dbReference type="SAM" id="MobiDB-lite"/>
    </source>
</evidence>
<dbReference type="InterPro" id="IPR048993">
    <property type="entry name" value="SSRP1-like_PH1"/>
</dbReference>
<feature type="compositionally biased region" description="Basic and acidic residues" evidence="11">
    <location>
        <begin position="655"/>
        <end position="700"/>
    </location>
</feature>
<keyword evidence="7 10" id="KW-0234">DNA repair</keyword>
<accession>A0ABR1ARL3</accession>
<dbReference type="InterPro" id="IPR038167">
    <property type="entry name" value="SSRP1_sf"/>
</dbReference>
<dbReference type="InterPro" id="IPR009071">
    <property type="entry name" value="HMG_box_dom"/>
</dbReference>
<dbReference type="Gene3D" id="2.30.29.150">
    <property type="match status" value="1"/>
</dbReference>
<evidence type="ECO:0000256" key="7">
    <source>
        <dbReference type="ARBA" id="ARBA00023204"/>
    </source>
</evidence>
<keyword evidence="6 10" id="KW-0804">Transcription</keyword>
<feature type="compositionally biased region" description="Acidic residues" evidence="11">
    <location>
        <begin position="459"/>
        <end position="492"/>
    </location>
</feature>
<feature type="domain" description="HMG box" evidence="12">
    <location>
        <begin position="543"/>
        <end position="609"/>
    </location>
</feature>
<dbReference type="CDD" id="cd21994">
    <property type="entry name" value="HMG-box_SSRP1-like"/>
    <property type="match status" value="1"/>
</dbReference>
<evidence type="ECO:0000256" key="3">
    <source>
        <dbReference type="ARBA" id="ARBA00022705"/>
    </source>
</evidence>
<keyword evidence="3 10" id="KW-0235">DNA replication</keyword>
<dbReference type="PROSITE" id="PS50118">
    <property type="entry name" value="HMG_BOX_2"/>
    <property type="match status" value="1"/>
</dbReference>
<dbReference type="PANTHER" id="PTHR45849">
    <property type="entry name" value="FACT COMPLEX SUBUNIT SSRP1"/>
    <property type="match status" value="1"/>
</dbReference>
<dbReference type="InterPro" id="IPR050454">
    <property type="entry name" value="RTT106/SSRP1_HistChap/FACT"/>
</dbReference>
<dbReference type="Pfam" id="PF17292">
    <property type="entry name" value="POB3_N"/>
    <property type="match status" value="1"/>
</dbReference>
<dbReference type="EMBL" id="JAWJWF010000045">
    <property type="protein sequence ID" value="KAK6626493.1"/>
    <property type="molecule type" value="Genomic_DNA"/>
</dbReference>
<dbReference type="Pfam" id="PF03531">
    <property type="entry name" value="SSrecog"/>
    <property type="match status" value="1"/>
</dbReference>
<evidence type="ECO:0000313" key="14">
    <source>
        <dbReference type="Proteomes" id="UP001359485"/>
    </source>
</evidence>
<dbReference type="Pfam" id="PF21103">
    <property type="entry name" value="PH1_SSRP1-like"/>
    <property type="match status" value="1"/>
</dbReference>
<feature type="region of interest" description="Disordered" evidence="11">
    <location>
        <begin position="455"/>
        <end position="551"/>
    </location>
</feature>
<evidence type="ECO:0000256" key="8">
    <source>
        <dbReference type="ARBA" id="ARBA00023242"/>
    </source>
</evidence>
<dbReference type="SMART" id="SM01287">
    <property type="entry name" value="Rtt106"/>
    <property type="match status" value="1"/>
</dbReference>
<proteinExistence type="inferred from homology"/>
<dbReference type="CDD" id="cd13230">
    <property type="entry name" value="PH1_SSRP1-like"/>
    <property type="match status" value="1"/>
</dbReference>
<comment type="function">
    <text evidence="10">Component of the FACT complex, a general chromatin factor that acts to reorganize nucleosomes. The FACT complex is involved in multiple processes that require DNA as a template such as mRNA elongation, DNA replication and DNA repair. During transcription elongation the FACT complex acts as a histone chaperone that both destabilizes and restores nucleosomal structure. It facilitates the passage of RNA polymerase II and transcription by promoting the dissociation of one histone H2A-H2B dimer from the nucleosome, then subsequently promotes the reestablishment of the nucleosome following the passage of RNA polymerase II.</text>
</comment>
<evidence type="ECO:0000256" key="10">
    <source>
        <dbReference type="RuleBase" id="RU364013"/>
    </source>
</evidence>
<keyword evidence="8 9" id="KW-0539">Nucleus</keyword>
<dbReference type="SUPFAM" id="SSF50729">
    <property type="entry name" value="PH domain-like"/>
    <property type="match status" value="1"/>
</dbReference>
<dbReference type="PRINTS" id="PR00887">
    <property type="entry name" value="SSRCOGNITION"/>
</dbReference>
<dbReference type="Gene3D" id="2.30.29.30">
    <property type="entry name" value="Pleckstrin-homology domain (PH domain)/Phosphotyrosine-binding domain (PTB)"/>
    <property type="match status" value="2"/>
</dbReference>
<evidence type="ECO:0000256" key="5">
    <source>
        <dbReference type="ARBA" id="ARBA00023015"/>
    </source>
</evidence>
<dbReference type="Proteomes" id="UP001359485">
    <property type="component" value="Unassembled WGS sequence"/>
</dbReference>
<dbReference type="SMART" id="SM00398">
    <property type="entry name" value="HMG"/>
    <property type="match status" value="1"/>
</dbReference>
<name>A0ABR1ARL3_POLSC</name>
<dbReference type="InterPro" id="IPR000969">
    <property type="entry name" value="SSRP1/POB3"/>
</dbReference>
<feature type="region of interest" description="Disordered" evidence="11">
    <location>
        <begin position="608"/>
        <end position="743"/>
    </location>
</feature>
<feature type="compositionally biased region" description="Acidic residues" evidence="11">
    <location>
        <begin position="712"/>
        <end position="728"/>
    </location>
</feature>
<evidence type="ECO:0000256" key="6">
    <source>
        <dbReference type="ARBA" id="ARBA00023163"/>
    </source>
</evidence>
<comment type="subcellular location">
    <subcellularLocation>
        <location evidence="10">Nucleus</location>
    </subcellularLocation>
    <subcellularLocation>
        <location evidence="10">Chromosome</location>
    </subcellularLocation>
</comment>
<feature type="compositionally biased region" description="Basic and acidic residues" evidence="11">
    <location>
        <begin position="608"/>
        <end position="621"/>
    </location>
</feature>
<keyword evidence="14" id="KW-1185">Reference proteome</keyword>
<dbReference type="PANTHER" id="PTHR45849:SF1">
    <property type="entry name" value="FACT COMPLEX SUBUNIT SSRP1"/>
    <property type="match status" value="1"/>
</dbReference>
<organism evidence="13 14">
    <name type="scientific">Polyplax serrata</name>
    <name type="common">Common mouse louse</name>
    <dbReference type="NCBI Taxonomy" id="468196"/>
    <lineage>
        <taxon>Eukaryota</taxon>
        <taxon>Metazoa</taxon>
        <taxon>Ecdysozoa</taxon>
        <taxon>Arthropoda</taxon>
        <taxon>Hexapoda</taxon>
        <taxon>Insecta</taxon>
        <taxon>Pterygota</taxon>
        <taxon>Neoptera</taxon>
        <taxon>Paraneoptera</taxon>
        <taxon>Psocodea</taxon>
        <taxon>Troctomorpha</taxon>
        <taxon>Phthiraptera</taxon>
        <taxon>Anoplura</taxon>
        <taxon>Polyplacidae</taxon>
        <taxon>Polyplax</taxon>
    </lineage>
</organism>
<protein>
    <recommendedName>
        <fullName evidence="10">FACT complex subunit SSRP1</fullName>
    </recommendedName>
</protein>
<evidence type="ECO:0000259" key="12">
    <source>
        <dbReference type="PROSITE" id="PS50118"/>
    </source>
</evidence>